<sequence length="78" mass="9162">MEEWKEALEAAVNKTIGAWNKASEAFLSHDQKGFEHWHNEFNRYVETFSHAIGIPEEDFISYLEEKGLYKNNVNQKSE</sequence>
<evidence type="ECO:0000313" key="1">
    <source>
        <dbReference type="EMBL" id="TYL60148.1"/>
    </source>
</evidence>
<dbReference type="EMBL" id="VSTG01000001">
    <property type="protein sequence ID" value="TYL60148.1"/>
    <property type="molecule type" value="Genomic_DNA"/>
</dbReference>
<dbReference type="Proteomes" id="UP000324325">
    <property type="component" value="Unassembled WGS sequence"/>
</dbReference>
<protein>
    <submittedName>
        <fullName evidence="1">Uncharacterized protein</fullName>
    </submittedName>
</protein>
<dbReference type="AlphaFoldDB" id="A0A5S4VLP7"/>
<reference evidence="1 2" key="1">
    <citation type="submission" date="2019-08" db="EMBL/GenBank/DDBJ databases">
        <authorList>
            <person name="Duncan S."/>
            <person name="Walker A."/>
        </authorList>
    </citation>
    <scope>NUCLEOTIDE SEQUENCE [LARGE SCALE GENOMIC DNA]</scope>
    <source>
        <strain evidence="1 2">L2-21</strain>
    </source>
</reference>
<organism evidence="1 2">
    <name type="scientific">Agathobacter rectalis</name>
    <dbReference type="NCBI Taxonomy" id="39491"/>
    <lineage>
        <taxon>Bacteria</taxon>
        <taxon>Bacillati</taxon>
        <taxon>Bacillota</taxon>
        <taxon>Clostridia</taxon>
        <taxon>Lachnospirales</taxon>
        <taxon>Lachnospiraceae</taxon>
        <taxon>Agathobacter</taxon>
    </lineage>
</organism>
<accession>A0A5S4VLP7</accession>
<dbReference type="RefSeq" id="WP_118659764.1">
    <property type="nucleotide sequence ID" value="NZ_VSTG01000001.1"/>
</dbReference>
<reference evidence="1 2" key="2">
    <citation type="submission" date="2019-09" db="EMBL/GenBank/DDBJ databases">
        <title>Strain-level analysis of Eubacterium rectale using genomes from metagenomes.</title>
        <authorList>
            <person name="Karcher N."/>
            <person name="Segata N."/>
        </authorList>
    </citation>
    <scope>NUCLEOTIDE SEQUENCE [LARGE SCALE GENOMIC DNA]</scope>
    <source>
        <strain evidence="1 2">L2-21</strain>
    </source>
</reference>
<gene>
    <name evidence="1" type="ORF">FYL37_00660</name>
</gene>
<proteinExistence type="predicted"/>
<evidence type="ECO:0000313" key="2">
    <source>
        <dbReference type="Proteomes" id="UP000324325"/>
    </source>
</evidence>
<comment type="caution">
    <text evidence="1">The sequence shown here is derived from an EMBL/GenBank/DDBJ whole genome shotgun (WGS) entry which is preliminary data.</text>
</comment>
<name>A0A5S4VLP7_9FIRM</name>